<comment type="similarity">
    <text evidence="1">Belongs to the AHA1 family.</text>
</comment>
<sequence>MSPTPSGILRSTDTGIDLEITRAIAAPREDVWASLTESDRTALWYGPWERVFDNAIRVQLTFEEGTPWMDMHVEACEPPRRLAVTSDGWDLEAVLAEVGDGTTITFIQHFRDAEGLGDIGPGWEYYLDMLIASRDGLPLPNFDDYYPSQKEYYSSLLPR</sequence>
<dbReference type="Proteomes" id="UP001432000">
    <property type="component" value="Chromosome"/>
</dbReference>
<evidence type="ECO:0000313" key="4">
    <source>
        <dbReference type="Proteomes" id="UP001432000"/>
    </source>
</evidence>
<evidence type="ECO:0000259" key="2">
    <source>
        <dbReference type="Pfam" id="PF08327"/>
    </source>
</evidence>
<dbReference type="RefSeq" id="WP_338887635.1">
    <property type="nucleotide sequence ID" value="NZ_CP147846.1"/>
</dbReference>
<dbReference type="SUPFAM" id="SSF55961">
    <property type="entry name" value="Bet v1-like"/>
    <property type="match status" value="1"/>
</dbReference>
<accession>A0ABZ2PFD8</accession>
<protein>
    <submittedName>
        <fullName evidence="3">SRPBCC domain-containing protein</fullName>
    </submittedName>
</protein>
<evidence type="ECO:0000313" key="3">
    <source>
        <dbReference type="EMBL" id="WXG67830.1"/>
    </source>
</evidence>
<name>A0ABZ2PFD8_9NOCA</name>
<dbReference type="InterPro" id="IPR023393">
    <property type="entry name" value="START-like_dom_sf"/>
</dbReference>
<evidence type="ECO:0000256" key="1">
    <source>
        <dbReference type="ARBA" id="ARBA00006817"/>
    </source>
</evidence>
<dbReference type="Gene3D" id="3.30.530.20">
    <property type="match status" value="1"/>
</dbReference>
<keyword evidence="4" id="KW-1185">Reference proteome</keyword>
<feature type="domain" description="Activator of Hsp90 ATPase homologue 1/2-like C-terminal" evidence="2">
    <location>
        <begin position="25"/>
        <end position="130"/>
    </location>
</feature>
<reference evidence="3 4" key="1">
    <citation type="submission" date="2024-03" db="EMBL/GenBank/DDBJ databases">
        <title>Natural products discovery in diverse microorganisms through a two-stage MS feature dereplication strategy.</title>
        <authorList>
            <person name="Zhang R."/>
        </authorList>
    </citation>
    <scope>NUCLEOTIDE SEQUENCE [LARGE SCALE GENOMIC DNA]</scope>
    <source>
        <strain evidence="3 4">18930</strain>
    </source>
</reference>
<dbReference type="InterPro" id="IPR013538">
    <property type="entry name" value="ASHA1/2-like_C"/>
</dbReference>
<gene>
    <name evidence="3" type="ORF">WDS16_21805</name>
</gene>
<dbReference type="Pfam" id="PF08327">
    <property type="entry name" value="AHSA1"/>
    <property type="match status" value="1"/>
</dbReference>
<proteinExistence type="inferred from homology"/>
<dbReference type="EMBL" id="CP147846">
    <property type="protein sequence ID" value="WXG67830.1"/>
    <property type="molecule type" value="Genomic_DNA"/>
</dbReference>
<organism evidence="3 4">
    <name type="scientific">Rhodococcus sovatensis</name>
    <dbReference type="NCBI Taxonomy" id="1805840"/>
    <lineage>
        <taxon>Bacteria</taxon>
        <taxon>Bacillati</taxon>
        <taxon>Actinomycetota</taxon>
        <taxon>Actinomycetes</taxon>
        <taxon>Mycobacteriales</taxon>
        <taxon>Nocardiaceae</taxon>
        <taxon>Rhodococcus</taxon>
    </lineage>
</organism>